<name>A0A212J7D2_9BACT</name>
<keyword evidence="1" id="KW-0472">Membrane</keyword>
<keyword evidence="1" id="KW-0812">Transmembrane</keyword>
<gene>
    <name evidence="2" type="ORF">KL86DYS1_11307</name>
</gene>
<evidence type="ECO:0000313" key="2">
    <source>
        <dbReference type="EMBL" id="SBV95115.1"/>
    </source>
</evidence>
<protein>
    <submittedName>
        <fullName evidence="2">Uncharacterized protein</fullName>
    </submittedName>
</protein>
<dbReference type="AlphaFoldDB" id="A0A212J7D2"/>
<dbReference type="EMBL" id="FLUM01000001">
    <property type="protein sequence ID" value="SBV95115.1"/>
    <property type="molecule type" value="Genomic_DNA"/>
</dbReference>
<evidence type="ECO:0000256" key="1">
    <source>
        <dbReference type="SAM" id="Phobius"/>
    </source>
</evidence>
<feature type="transmembrane region" description="Helical" evidence="1">
    <location>
        <begin position="37"/>
        <end position="59"/>
    </location>
</feature>
<reference evidence="2" key="1">
    <citation type="submission" date="2016-04" db="EMBL/GenBank/DDBJ databases">
        <authorList>
            <person name="Evans L.H."/>
            <person name="Alamgir A."/>
            <person name="Owens N."/>
            <person name="Weber N.D."/>
            <person name="Virtaneva K."/>
            <person name="Barbian K."/>
            <person name="Babar A."/>
            <person name="Rosenke K."/>
        </authorList>
    </citation>
    <scope>NUCLEOTIDE SEQUENCE</scope>
    <source>
        <strain evidence="2">86-1</strain>
    </source>
</reference>
<organism evidence="2">
    <name type="scientific">uncultured Dysgonomonas sp</name>
    <dbReference type="NCBI Taxonomy" id="206096"/>
    <lineage>
        <taxon>Bacteria</taxon>
        <taxon>Pseudomonadati</taxon>
        <taxon>Bacteroidota</taxon>
        <taxon>Bacteroidia</taxon>
        <taxon>Bacteroidales</taxon>
        <taxon>Dysgonomonadaceae</taxon>
        <taxon>Dysgonomonas</taxon>
        <taxon>environmental samples</taxon>
    </lineage>
</organism>
<keyword evidence="1" id="KW-1133">Transmembrane helix</keyword>
<accession>A0A212J7D2</accession>
<sequence length="60" mass="7405">MMYFDKRSKYDNRRNCIKSVTFVTFYTLVKQVENIQLFLTNMCCYLIDIPVTFVTFYFYQ</sequence>
<proteinExistence type="predicted"/>